<dbReference type="Gene3D" id="1.10.443.10">
    <property type="entry name" value="Intergrase catalytic core"/>
    <property type="match status" value="1"/>
</dbReference>
<sequence>MGKPGISAVTVCQIFKTWRILVNYMIDADVPLPANVVARIGLPEIEDQNKIALSPEQIVSLADAMREIEPRLEVTVWLGACAGLRKGEVFGLKRSAVDWEAGLLYIREQRQHGRAAKLKTKASYATLPVDRFLIDRLTEHTADFPQVAPVSREGERQRRARGYVAPPDEGLIVTNRYGRPLQRSFNEKWRAAVARAGLPEGTRFHDLRHFYTTWLGASGQFDPKTVQALARHAKFNETWDTYAHPPVAVQGVTVNTFGGLFVSRRGPDPGSPRFGGADPGLTPTAPPVQDSEAT</sequence>
<reference evidence="4 5" key="1">
    <citation type="submission" date="2019-03" db="EMBL/GenBank/DDBJ databases">
        <title>Comparative genomic analyses of the sweetpotato soil rot pathogen, Streptomyces ipomoeae.</title>
        <authorList>
            <person name="Ruschel Soares N."/>
            <person name="Badger J.H."/>
            <person name="Huguet-Tapia J.C."/>
            <person name="Clark C.A."/>
            <person name="Pettis G.S."/>
        </authorList>
    </citation>
    <scope>NUCLEOTIDE SEQUENCE [LARGE SCALE GENOMIC DNA]</scope>
    <source>
        <strain evidence="4 5">88-35</strain>
    </source>
</reference>
<keyword evidence="1" id="KW-0233">DNA recombination</keyword>
<evidence type="ECO:0000259" key="3">
    <source>
        <dbReference type="PROSITE" id="PS51898"/>
    </source>
</evidence>
<protein>
    <submittedName>
        <fullName evidence="4">Site-specific integrase</fullName>
    </submittedName>
</protein>
<feature type="domain" description="Tyr recombinase" evidence="3">
    <location>
        <begin position="48"/>
        <end position="255"/>
    </location>
</feature>
<evidence type="ECO:0000313" key="5">
    <source>
        <dbReference type="Proteomes" id="UP000318720"/>
    </source>
</evidence>
<evidence type="ECO:0000256" key="2">
    <source>
        <dbReference type="SAM" id="MobiDB-lite"/>
    </source>
</evidence>
<dbReference type="AlphaFoldDB" id="A0AAE8VVZ5"/>
<evidence type="ECO:0000256" key="1">
    <source>
        <dbReference type="ARBA" id="ARBA00023172"/>
    </source>
</evidence>
<dbReference type="GO" id="GO:0003677">
    <property type="term" value="F:DNA binding"/>
    <property type="evidence" value="ECO:0007669"/>
    <property type="project" value="InterPro"/>
</dbReference>
<dbReference type="Proteomes" id="UP000318720">
    <property type="component" value="Unassembled WGS sequence"/>
</dbReference>
<dbReference type="InterPro" id="IPR011010">
    <property type="entry name" value="DNA_brk_join_enz"/>
</dbReference>
<accession>A0AAE8VVZ5</accession>
<dbReference type="InterPro" id="IPR013762">
    <property type="entry name" value="Integrase-like_cat_sf"/>
</dbReference>
<dbReference type="SUPFAM" id="SSF56349">
    <property type="entry name" value="DNA breaking-rejoining enzymes"/>
    <property type="match status" value="1"/>
</dbReference>
<gene>
    <name evidence="4" type="ORF">Sipo8835_38230</name>
</gene>
<comment type="caution">
    <text evidence="4">The sequence shown here is derived from an EMBL/GenBank/DDBJ whole genome shotgun (WGS) entry which is preliminary data.</text>
</comment>
<name>A0AAE8VVZ5_9ACTN</name>
<evidence type="ECO:0000313" key="4">
    <source>
        <dbReference type="EMBL" id="TQE20599.1"/>
    </source>
</evidence>
<dbReference type="CDD" id="cd01189">
    <property type="entry name" value="INT_ICEBs1_C_like"/>
    <property type="match status" value="1"/>
</dbReference>
<feature type="region of interest" description="Disordered" evidence="2">
    <location>
        <begin position="263"/>
        <end position="294"/>
    </location>
</feature>
<proteinExistence type="predicted"/>
<dbReference type="PROSITE" id="PS51898">
    <property type="entry name" value="TYR_RECOMBINASE"/>
    <property type="match status" value="1"/>
</dbReference>
<dbReference type="GO" id="GO:0006310">
    <property type="term" value="P:DNA recombination"/>
    <property type="evidence" value="ECO:0007669"/>
    <property type="project" value="UniProtKB-KW"/>
</dbReference>
<dbReference type="InterPro" id="IPR002104">
    <property type="entry name" value="Integrase_catalytic"/>
</dbReference>
<dbReference type="GO" id="GO:0015074">
    <property type="term" value="P:DNA integration"/>
    <property type="evidence" value="ECO:0007669"/>
    <property type="project" value="InterPro"/>
</dbReference>
<dbReference type="Pfam" id="PF00589">
    <property type="entry name" value="Phage_integrase"/>
    <property type="match status" value="1"/>
</dbReference>
<dbReference type="EMBL" id="SPAZ01000303">
    <property type="protein sequence ID" value="TQE20599.1"/>
    <property type="molecule type" value="Genomic_DNA"/>
</dbReference>
<organism evidence="4 5">
    <name type="scientific">Streptomyces ipomoeae</name>
    <dbReference type="NCBI Taxonomy" id="103232"/>
    <lineage>
        <taxon>Bacteria</taxon>
        <taxon>Bacillati</taxon>
        <taxon>Actinomycetota</taxon>
        <taxon>Actinomycetes</taxon>
        <taxon>Kitasatosporales</taxon>
        <taxon>Streptomycetaceae</taxon>
        <taxon>Streptomyces</taxon>
    </lineage>
</organism>